<evidence type="ECO:0000313" key="3">
    <source>
        <dbReference type="EMBL" id="MDT8998562.1"/>
    </source>
</evidence>
<dbReference type="Proteomes" id="UP001246372">
    <property type="component" value="Unassembled WGS sequence"/>
</dbReference>
<reference evidence="3" key="1">
    <citation type="submission" date="2023-09" db="EMBL/GenBank/DDBJ databases">
        <title>Paucibacter sp. APW11 Genome sequencing and assembly.</title>
        <authorList>
            <person name="Kim I."/>
        </authorList>
    </citation>
    <scope>NUCLEOTIDE SEQUENCE</scope>
    <source>
        <strain evidence="3">APW11</strain>
    </source>
</reference>
<organism evidence="3 4">
    <name type="scientific">Roseateles aquae</name>
    <dbReference type="NCBI Taxonomy" id="3077235"/>
    <lineage>
        <taxon>Bacteria</taxon>
        <taxon>Pseudomonadati</taxon>
        <taxon>Pseudomonadota</taxon>
        <taxon>Betaproteobacteria</taxon>
        <taxon>Burkholderiales</taxon>
        <taxon>Sphaerotilaceae</taxon>
        <taxon>Roseateles</taxon>
    </lineage>
</organism>
<evidence type="ECO:0000256" key="1">
    <source>
        <dbReference type="SAM" id="MobiDB-lite"/>
    </source>
</evidence>
<accession>A0ABU3P7K6</accession>
<comment type="caution">
    <text evidence="3">The sequence shown here is derived from an EMBL/GenBank/DDBJ whole genome shotgun (WGS) entry which is preliminary data.</text>
</comment>
<feature type="compositionally biased region" description="Low complexity" evidence="1">
    <location>
        <begin position="183"/>
        <end position="196"/>
    </location>
</feature>
<protein>
    <submittedName>
        <fullName evidence="3">DUF3106 domain-containing protein</fullName>
    </submittedName>
</protein>
<feature type="chain" id="PRO_5046825711" evidence="2">
    <location>
        <begin position="31"/>
        <end position="270"/>
    </location>
</feature>
<dbReference type="RefSeq" id="WP_315648947.1">
    <property type="nucleotide sequence ID" value="NZ_JAVXZY010000001.1"/>
</dbReference>
<feature type="signal peptide" evidence="2">
    <location>
        <begin position="1"/>
        <end position="30"/>
    </location>
</feature>
<evidence type="ECO:0000313" key="4">
    <source>
        <dbReference type="Proteomes" id="UP001246372"/>
    </source>
</evidence>
<feature type="compositionally biased region" description="Polar residues" evidence="1">
    <location>
        <begin position="229"/>
        <end position="242"/>
    </location>
</feature>
<keyword evidence="4" id="KW-1185">Reference proteome</keyword>
<feature type="region of interest" description="Disordered" evidence="1">
    <location>
        <begin position="179"/>
        <end position="270"/>
    </location>
</feature>
<sequence>MTRPLPPGFLKHLHLCTALVGLWLAGHASAQAPAAAAAAEAPSAPDAAASQAAPPLNLPKAPAPKPLAPATFVGGPAWQQLSNEQRQVLSPLATDWDKLDGTQRGKWLELAARFHALPADEQQRVRERMSEWARLSPAERQQVRAGFQNTQQLKKQDLQAKWEAYQSLPPERRQELLDKAAQKKPPALAATASAPARMTKSNLVPARPPQPITAVTPSLRQAKPGATTLLITQGSSLPSHQQAGMPKVLANPELIDPKTLLPRQSASKKP</sequence>
<dbReference type="Pfam" id="PF11304">
    <property type="entry name" value="DUF3106"/>
    <property type="match status" value="1"/>
</dbReference>
<evidence type="ECO:0000256" key="2">
    <source>
        <dbReference type="SAM" id="SignalP"/>
    </source>
</evidence>
<dbReference type="EMBL" id="JAVXZY010000001">
    <property type="protein sequence ID" value="MDT8998562.1"/>
    <property type="molecule type" value="Genomic_DNA"/>
</dbReference>
<gene>
    <name evidence="3" type="ORF">RQP53_04675</name>
</gene>
<name>A0ABU3P7K6_9BURK</name>
<keyword evidence="2" id="KW-0732">Signal</keyword>
<proteinExistence type="predicted"/>
<dbReference type="InterPro" id="IPR021455">
    <property type="entry name" value="DUF3106"/>
</dbReference>